<dbReference type="EMBL" id="JACHXN010000007">
    <property type="protein sequence ID" value="MBB3146100.1"/>
    <property type="molecule type" value="Genomic_DNA"/>
</dbReference>
<dbReference type="AlphaFoldDB" id="A0A839UAU9"/>
<feature type="region of interest" description="Disordered" evidence="1">
    <location>
        <begin position="83"/>
        <end position="110"/>
    </location>
</feature>
<dbReference type="Proteomes" id="UP000554520">
    <property type="component" value="Unassembled WGS sequence"/>
</dbReference>
<gene>
    <name evidence="2" type="ORF">FHS21_002515</name>
</gene>
<accession>A0A839UAU9</accession>
<keyword evidence="3" id="KW-1185">Reference proteome</keyword>
<organism evidence="2 3">
    <name type="scientific">Phyllobacterium trifolii</name>
    <dbReference type="NCBI Taxonomy" id="300193"/>
    <lineage>
        <taxon>Bacteria</taxon>
        <taxon>Pseudomonadati</taxon>
        <taxon>Pseudomonadota</taxon>
        <taxon>Alphaproteobacteria</taxon>
        <taxon>Hyphomicrobiales</taxon>
        <taxon>Phyllobacteriaceae</taxon>
        <taxon>Phyllobacterium</taxon>
    </lineage>
</organism>
<evidence type="ECO:0000313" key="3">
    <source>
        <dbReference type="Proteomes" id="UP000554520"/>
    </source>
</evidence>
<sequence length="110" mass="12342">MEIRWQKTRGGLEEQAQDFTATNRNGIDVGRVYRIDDGPEGELWCWKFLLGHSQFRLDGVSGVQSSRQRAASQVRMAYERYLETPGSEGGGLSRIPLKKTANNNGNPPCQ</sequence>
<reference evidence="2 3" key="1">
    <citation type="submission" date="2020-08" db="EMBL/GenBank/DDBJ databases">
        <title>Genomic Encyclopedia of Type Strains, Phase III (KMG-III): the genomes of soil and plant-associated and newly described type strains.</title>
        <authorList>
            <person name="Whitman W."/>
        </authorList>
    </citation>
    <scope>NUCLEOTIDE SEQUENCE [LARGE SCALE GENOMIC DNA]</scope>
    <source>
        <strain evidence="2 3">CECT 7015</strain>
    </source>
</reference>
<evidence type="ECO:0000313" key="2">
    <source>
        <dbReference type="EMBL" id="MBB3146100.1"/>
    </source>
</evidence>
<feature type="compositionally biased region" description="Polar residues" evidence="1">
    <location>
        <begin position="100"/>
        <end position="110"/>
    </location>
</feature>
<comment type="caution">
    <text evidence="2">The sequence shown here is derived from an EMBL/GenBank/DDBJ whole genome shotgun (WGS) entry which is preliminary data.</text>
</comment>
<evidence type="ECO:0000256" key="1">
    <source>
        <dbReference type="SAM" id="MobiDB-lite"/>
    </source>
</evidence>
<proteinExistence type="predicted"/>
<protein>
    <submittedName>
        <fullName evidence="2">Uncharacterized protein</fullName>
    </submittedName>
</protein>
<name>A0A839UAU9_9HYPH</name>